<evidence type="ECO:0000313" key="1">
    <source>
        <dbReference type="EMBL" id="ONI46010.1"/>
    </source>
</evidence>
<comment type="caution">
    <text evidence="1">The sequence shown here is derived from an EMBL/GenBank/DDBJ whole genome shotgun (WGS) entry which is preliminary data.</text>
</comment>
<sequence length="581" mass="64376">MLKILRYLNTREKRFVGIIFMIVSVQVWFDLKLPDYMSNITMLLQTPNSAIKDISIAGMGMLGCALGSLSMAFISEYFVAQVVATLSRNLRTEVYNKTLGFSMEEINQFSTASLITRSTNDINQVQMFIMFGMIAFIRAPLSAAWAIIKISGKNMSFTLATAGAVLCLFIAIVIVLVLALPKSQKIQELTDKLNLVTREHLNGVRVVRAYNAEGYQQDKFDEANNDVTSATLFVNRVTAFIQPYMMFLMTTLTLAIYWIGAFLINGVAGEEKMLIFSEMVVFTSYAMHIIMAFMILTMTLTILPRSSVAAKRILEVLNKKNKIIDGEGSEIPTQNGTVEFKNVSFSYNNGEEPVLKDISFKVDQGQTVAFIGATGSGKTSIINLIPRFYDVQSGQILVDGIDVKNYKQADLRAKIGLVTQKATLFSGTITSNVTYGAQNDPQSHHIDNAIETAQAKEFIEHIGLEGAVSQGGANLSGGQKQRLSIARAIYRNPEIYIFDDSFSALDYKTDQMLRKALEEKTNDATKLIVAQRISTVKNADQIIVLDKGKIVANGTHIDLLNNCDIYREIAESQLSKDELSA</sequence>
<reference evidence="1" key="1">
    <citation type="submission" date="2016-08" db="EMBL/GenBank/DDBJ databases">
        <authorList>
            <person name="Ngugi D.K."/>
            <person name="Miyake S."/>
            <person name="Stingl U."/>
        </authorList>
    </citation>
    <scope>NUCLEOTIDE SEQUENCE</scope>
    <source>
        <strain evidence="1">SCG-D08WGA-EpuloA1</strain>
    </source>
</reference>
<keyword evidence="2" id="KW-1185">Reference proteome</keyword>
<keyword evidence="1" id="KW-0067">ATP-binding</keyword>
<name>A0ACC8XIY8_9FIRM</name>
<keyword evidence="1" id="KW-0547">Nucleotide-binding</keyword>
<dbReference type="EMBL" id="LJHD01000038">
    <property type="protein sequence ID" value="ONI46010.1"/>
    <property type="molecule type" value="Genomic_DNA"/>
</dbReference>
<organism evidence="1 2">
    <name type="scientific">Candidatus Epulonipiscium fishelsonii</name>
    <dbReference type="NCBI Taxonomy" id="77094"/>
    <lineage>
        <taxon>Bacteria</taxon>
        <taxon>Bacillati</taxon>
        <taxon>Bacillota</taxon>
        <taxon>Clostridia</taxon>
        <taxon>Lachnospirales</taxon>
        <taxon>Lachnospiraceae</taxon>
        <taxon>Candidatus Epulonipiscium</taxon>
    </lineage>
</organism>
<evidence type="ECO:0000313" key="2">
    <source>
        <dbReference type="Proteomes" id="UP000188637"/>
    </source>
</evidence>
<proteinExistence type="predicted"/>
<gene>
    <name evidence="1" type="ORF">AN640_03835</name>
</gene>
<dbReference type="Proteomes" id="UP000188637">
    <property type="component" value="Unassembled WGS sequence"/>
</dbReference>
<protein>
    <submittedName>
        <fullName evidence="1">Multidrug ABC transporter ATP-binding protein</fullName>
    </submittedName>
</protein>
<accession>A0ACC8XIY8</accession>